<dbReference type="Proteomes" id="UP000264036">
    <property type="component" value="Unassembled WGS sequence"/>
</dbReference>
<name>A0A356LE32_9BURK</name>
<evidence type="ECO:0000313" key="2">
    <source>
        <dbReference type="EMBL" id="HBP28775.1"/>
    </source>
</evidence>
<organism evidence="2 3">
    <name type="scientific">Advenella kashmirensis</name>
    <dbReference type="NCBI Taxonomy" id="310575"/>
    <lineage>
        <taxon>Bacteria</taxon>
        <taxon>Pseudomonadati</taxon>
        <taxon>Pseudomonadota</taxon>
        <taxon>Betaproteobacteria</taxon>
        <taxon>Burkholderiales</taxon>
        <taxon>Alcaligenaceae</taxon>
    </lineage>
</organism>
<dbReference type="AlphaFoldDB" id="A0A356LE32"/>
<evidence type="ECO:0000313" key="3">
    <source>
        <dbReference type="Proteomes" id="UP000264036"/>
    </source>
</evidence>
<dbReference type="EMBL" id="DOEK01000008">
    <property type="protein sequence ID" value="HBP28775.1"/>
    <property type="molecule type" value="Genomic_DNA"/>
</dbReference>
<gene>
    <name evidence="2" type="ORF">DD666_05100</name>
</gene>
<evidence type="ECO:0008006" key="4">
    <source>
        <dbReference type="Google" id="ProtNLM"/>
    </source>
</evidence>
<feature type="region of interest" description="Disordered" evidence="1">
    <location>
        <begin position="153"/>
        <end position="172"/>
    </location>
</feature>
<sequence length="172" mass="19568">MMHPFVEGGLQNVWLSNGYRIKETRNGRSIVVHNPQGLKRTICSALCVKSVPLSGAEFRYLCRELQITSAVLCKRLALTESQLQEWESARQVPRHADTFIRIMYAVHLDRPERVQRLDERSVARNQNVYFLLRHTDRGWVLQETLEPPAAVTSITQAGGQDPTLATDRDSLA</sequence>
<accession>A0A356LE32</accession>
<comment type="caution">
    <text evidence="2">The sequence shown here is derived from an EMBL/GenBank/DDBJ whole genome shotgun (WGS) entry which is preliminary data.</text>
</comment>
<evidence type="ECO:0000256" key="1">
    <source>
        <dbReference type="SAM" id="MobiDB-lite"/>
    </source>
</evidence>
<protein>
    <recommendedName>
        <fullName evidence="4">Transcriptional regulator</fullName>
    </recommendedName>
</protein>
<proteinExistence type="predicted"/>
<reference evidence="2 3" key="1">
    <citation type="journal article" date="2018" name="Nat. Biotechnol.">
        <title>A standardized bacterial taxonomy based on genome phylogeny substantially revises the tree of life.</title>
        <authorList>
            <person name="Parks D.H."/>
            <person name="Chuvochina M."/>
            <person name="Waite D.W."/>
            <person name="Rinke C."/>
            <person name="Skarshewski A."/>
            <person name="Chaumeil P.A."/>
            <person name="Hugenholtz P."/>
        </authorList>
    </citation>
    <scope>NUCLEOTIDE SEQUENCE [LARGE SCALE GENOMIC DNA]</scope>
    <source>
        <strain evidence="2">UBA10707</strain>
    </source>
</reference>